<dbReference type="GO" id="GO:0005524">
    <property type="term" value="F:ATP binding"/>
    <property type="evidence" value="ECO:0007669"/>
    <property type="project" value="UniProtKB-UniRule"/>
</dbReference>
<dbReference type="InterPro" id="IPR003136">
    <property type="entry name" value="Cytidylate_kin"/>
</dbReference>
<evidence type="ECO:0000256" key="5">
    <source>
        <dbReference type="ARBA" id="ARBA00022840"/>
    </source>
</evidence>
<feature type="binding site" evidence="8">
    <location>
        <begin position="9"/>
        <end position="17"/>
    </location>
    <ligand>
        <name>ATP</name>
        <dbReference type="ChEBI" id="CHEBI:30616"/>
    </ligand>
</feature>
<dbReference type="GO" id="GO:0006220">
    <property type="term" value="P:pyrimidine nucleotide metabolic process"/>
    <property type="evidence" value="ECO:0007669"/>
    <property type="project" value="UniProtKB-UniRule"/>
</dbReference>
<dbReference type="GO" id="GO:0015949">
    <property type="term" value="P:nucleobase-containing small molecule interconversion"/>
    <property type="evidence" value="ECO:0007669"/>
    <property type="project" value="TreeGrafter"/>
</dbReference>
<evidence type="ECO:0000256" key="6">
    <source>
        <dbReference type="ARBA" id="ARBA00047615"/>
    </source>
</evidence>
<feature type="domain" description="Cytidylate kinase" evidence="9">
    <location>
        <begin position="6"/>
        <end position="218"/>
    </location>
</feature>
<comment type="catalytic activity">
    <reaction evidence="7 8">
        <text>CMP + ATP = CDP + ADP</text>
        <dbReference type="Rhea" id="RHEA:11600"/>
        <dbReference type="ChEBI" id="CHEBI:30616"/>
        <dbReference type="ChEBI" id="CHEBI:58069"/>
        <dbReference type="ChEBI" id="CHEBI:60377"/>
        <dbReference type="ChEBI" id="CHEBI:456216"/>
        <dbReference type="EC" id="2.7.4.25"/>
    </reaction>
</comment>
<dbReference type="EMBL" id="DVOL01000100">
    <property type="protein sequence ID" value="HIV11424.1"/>
    <property type="molecule type" value="Genomic_DNA"/>
</dbReference>
<comment type="subcellular location">
    <subcellularLocation>
        <location evidence="8">Cytoplasm</location>
    </subcellularLocation>
</comment>
<dbReference type="InterPro" id="IPR011994">
    <property type="entry name" value="Cytidylate_kinase_dom"/>
</dbReference>
<keyword evidence="2 8" id="KW-0808">Transferase</keyword>
<reference evidence="10" key="1">
    <citation type="submission" date="2020-10" db="EMBL/GenBank/DDBJ databases">
        <authorList>
            <person name="Gilroy R."/>
        </authorList>
    </citation>
    <scope>NUCLEOTIDE SEQUENCE</scope>
    <source>
        <strain evidence="10">1370</strain>
    </source>
</reference>
<dbReference type="PANTHER" id="PTHR21299">
    <property type="entry name" value="CYTIDYLATE KINASE/PANTOATE-BETA-ALANINE LIGASE"/>
    <property type="match status" value="1"/>
</dbReference>
<evidence type="ECO:0000256" key="3">
    <source>
        <dbReference type="ARBA" id="ARBA00022741"/>
    </source>
</evidence>
<keyword evidence="8" id="KW-0963">Cytoplasm</keyword>
<evidence type="ECO:0000259" key="9">
    <source>
        <dbReference type="Pfam" id="PF02224"/>
    </source>
</evidence>
<reference evidence="10" key="2">
    <citation type="journal article" date="2021" name="PeerJ">
        <title>Extensive microbial diversity within the chicken gut microbiome revealed by metagenomics and culture.</title>
        <authorList>
            <person name="Gilroy R."/>
            <person name="Ravi A."/>
            <person name="Getino M."/>
            <person name="Pursley I."/>
            <person name="Horton D.L."/>
            <person name="Alikhan N.F."/>
            <person name="Baker D."/>
            <person name="Gharbi K."/>
            <person name="Hall N."/>
            <person name="Watson M."/>
            <person name="Adriaenssens E.M."/>
            <person name="Foster-Nyarko E."/>
            <person name="Jarju S."/>
            <person name="Secka A."/>
            <person name="Antonio M."/>
            <person name="Oren A."/>
            <person name="Chaudhuri R.R."/>
            <person name="La Ragione R."/>
            <person name="Hildebrand F."/>
            <person name="Pallen M.J."/>
        </authorList>
    </citation>
    <scope>NUCLEOTIDE SEQUENCE</scope>
    <source>
        <strain evidence="10">1370</strain>
    </source>
</reference>
<evidence type="ECO:0000313" key="11">
    <source>
        <dbReference type="Proteomes" id="UP000823960"/>
    </source>
</evidence>
<sequence>MILNCALDGPGGAGKSTIAREVAKRLGIVYVDTGALYRTLALNCLRKGIEISSEDRVIESLADANVELSYLDGAQRVLLNGEDVSLQIRTAEISMAASSVSAIPRVREHLIDMQRDIAAKNSCIMDGRDIGTVILPNADVKIFLTASPEERARRRYKELCERNEAADYEVVLREINERDYNDSHRKTAPLRQAEDAVLIDTSGMGIEEAVESVISVIREKTDFFQMNP</sequence>
<dbReference type="Gene3D" id="3.40.50.300">
    <property type="entry name" value="P-loop containing nucleotide triphosphate hydrolases"/>
    <property type="match status" value="1"/>
</dbReference>
<evidence type="ECO:0000256" key="8">
    <source>
        <dbReference type="HAMAP-Rule" id="MF_00238"/>
    </source>
</evidence>
<keyword evidence="4 8" id="KW-0418">Kinase</keyword>
<dbReference type="Proteomes" id="UP000823960">
    <property type="component" value="Unassembled WGS sequence"/>
</dbReference>
<name>A0A9D1NSR3_9FIRM</name>
<comment type="catalytic activity">
    <reaction evidence="6 8">
        <text>dCMP + ATP = dCDP + ADP</text>
        <dbReference type="Rhea" id="RHEA:25094"/>
        <dbReference type="ChEBI" id="CHEBI:30616"/>
        <dbReference type="ChEBI" id="CHEBI:57566"/>
        <dbReference type="ChEBI" id="CHEBI:58593"/>
        <dbReference type="ChEBI" id="CHEBI:456216"/>
        <dbReference type="EC" id="2.7.4.25"/>
    </reaction>
</comment>
<evidence type="ECO:0000256" key="7">
    <source>
        <dbReference type="ARBA" id="ARBA00048478"/>
    </source>
</evidence>
<evidence type="ECO:0000256" key="1">
    <source>
        <dbReference type="ARBA" id="ARBA00009427"/>
    </source>
</evidence>
<dbReference type="HAMAP" id="MF_00238">
    <property type="entry name" value="Cytidyl_kinase_type1"/>
    <property type="match status" value="1"/>
</dbReference>
<keyword evidence="5 8" id="KW-0067">ATP-binding</keyword>
<dbReference type="GO" id="GO:0005829">
    <property type="term" value="C:cytosol"/>
    <property type="evidence" value="ECO:0007669"/>
    <property type="project" value="TreeGrafter"/>
</dbReference>
<gene>
    <name evidence="8" type="primary">cmk</name>
    <name evidence="10" type="ORF">IAD28_07015</name>
</gene>
<dbReference type="PANTHER" id="PTHR21299:SF2">
    <property type="entry name" value="CYTIDYLATE KINASE"/>
    <property type="match status" value="1"/>
</dbReference>
<keyword evidence="3 8" id="KW-0547">Nucleotide-binding</keyword>
<dbReference type="GO" id="GO:0036431">
    <property type="term" value="F:dCMP kinase activity"/>
    <property type="evidence" value="ECO:0007669"/>
    <property type="project" value="InterPro"/>
</dbReference>
<protein>
    <recommendedName>
        <fullName evidence="8">Cytidylate kinase</fullName>
        <shortName evidence="8">CK</shortName>
        <ecNumber evidence="8">2.7.4.25</ecNumber>
    </recommendedName>
    <alternativeName>
        <fullName evidence="8">Cytidine monophosphate kinase</fullName>
        <shortName evidence="8">CMP kinase</shortName>
    </alternativeName>
</protein>
<comment type="similarity">
    <text evidence="1 8">Belongs to the cytidylate kinase family. Type 1 subfamily.</text>
</comment>
<dbReference type="EC" id="2.7.4.25" evidence="8"/>
<dbReference type="Pfam" id="PF02224">
    <property type="entry name" value="Cytidylate_kin"/>
    <property type="match status" value="1"/>
</dbReference>
<proteinExistence type="inferred from homology"/>
<dbReference type="SUPFAM" id="SSF52540">
    <property type="entry name" value="P-loop containing nucleoside triphosphate hydrolases"/>
    <property type="match status" value="1"/>
</dbReference>
<dbReference type="AlphaFoldDB" id="A0A9D1NSR3"/>
<evidence type="ECO:0000256" key="4">
    <source>
        <dbReference type="ARBA" id="ARBA00022777"/>
    </source>
</evidence>
<dbReference type="NCBIfam" id="TIGR00017">
    <property type="entry name" value="cmk"/>
    <property type="match status" value="1"/>
</dbReference>
<accession>A0A9D1NSR3</accession>
<evidence type="ECO:0000313" key="10">
    <source>
        <dbReference type="EMBL" id="HIV11424.1"/>
    </source>
</evidence>
<dbReference type="InterPro" id="IPR027417">
    <property type="entry name" value="P-loop_NTPase"/>
</dbReference>
<comment type="caution">
    <text evidence="10">The sequence shown here is derived from an EMBL/GenBank/DDBJ whole genome shotgun (WGS) entry which is preliminary data.</text>
</comment>
<organism evidence="10 11">
    <name type="scientific">Candidatus Faeciplasma avium</name>
    <dbReference type="NCBI Taxonomy" id="2840798"/>
    <lineage>
        <taxon>Bacteria</taxon>
        <taxon>Bacillati</taxon>
        <taxon>Bacillota</taxon>
        <taxon>Clostridia</taxon>
        <taxon>Eubacteriales</taxon>
        <taxon>Oscillospiraceae</taxon>
        <taxon>Oscillospiraceae incertae sedis</taxon>
        <taxon>Candidatus Faeciplasma</taxon>
    </lineage>
</organism>
<dbReference type="CDD" id="cd02020">
    <property type="entry name" value="CMPK"/>
    <property type="match status" value="1"/>
</dbReference>
<evidence type="ECO:0000256" key="2">
    <source>
        <dbReference type="ARBA" id="ARBA00022679"/>
    </source>
</evidence>